<dbReference type="Pfam" id="PF20606">
    <property type="entry name" value="DUF6799"/>
    <property type="match status" value="1"/>
</dbReference>
<accession>A0A975J1U9</accession>
<proteinExistence type="predicted"/>
<dbReference type="RefSeq" id="WP_211633519.1">
    <property type="nucleotide sequence ID" value="NZ_CP073100.1"/>
</dbReference>
<gene>
    <name evidence="3" type="ORF">KBB96_06095</name>
</gene>
<dbReference type="Proteomes" id="UP000676169">
    <property type="component" value="Chromosome"/>
</dbReference>
<evidence type="ECO:0000259" key="2">
    <source>
        <dbReference type="Pfam" id="PF20606"/>
    </source>
</evidence>
<feature type="chain" id="PRO_5036731094" description="DUF6799 domain-containing protein" evidence="1">
    <location>
        <begin position="21"/>
        <end position="170"/>
    </location>
</feature>
<dbReference type="AlphaFoldDB" id="A0A975J1U9"/>
<keyword evidence="1" id="KW-0732">Signal</keyword>
<name>A0A975J1U9_9BACT</name>
<dbReference type="EMBL" id="CP073100">
    <property type="protein sequence ID" value="QUE52461.1"/>
    <property type="molecule type" value="Genomic_DNA"/>
</dbReference>
<dbReference type="InterPro" id="IPR046478">
    <property type="entry name" value="DUF6799"/>
</dbReference>
<feature type="signal peptide" evidence="1">
    <location>
        <begin position="1"/>
        <end position="20"/>
    </location>
</feature>
<dbReference type="KEGG" id="lamb:KBB96_06095"/>
<evidence type="ECO:0000256" key="1">
    <source>
        <dbReference type="SAM" id="SignalP"/>
    </source>
</evidence>
<evidence type="ECO:0000313" key="4">
    <source>
        <dbReference type="Proteomes" id="UP000676169"/>
    </source>
</evidence>
<evidence type="ECO:0000313" key="3">
    <source>
        <dbReference type="EMBL" id="QUE52461.1"/>
    </source>
</evidence>
<feature type="domain" description="DUF6799" evidence="2">
    <location>
        <begin position="44"/>
        <end position="96"/>
    </location>
</feature>
<sequence>MKTTSIALAILPLLTANVMARPFDSIQPTRSGGLSSTSRITTTDRLMKMDDRVVIVRQGRAIPMTAETTLTNGSRVSLDGTLISQSGSRQKLPDCTVLGPDGGRVPDHASRVVMIDGQMMVMRDGATRRMEMSTSLGSGRTVTQDGYLIEGSRKREIPEGAIFTIGSSAR</sequence>
<protein>
    <recommendedName>
        <fullName evidence="2">DUF6799 domain-containing protein</fullName>
    </recommendedName>
</protein>
<organism evidence="3 4">
    <name type="scientific">Luteolibacter ambystomatis</name>
    <dbReference type="NCBI Taxonomy" id="2824561"/>
    <lineage>
        <taxon>Bacteria</taxon>
        <taxon>Pseudomonadati</taxon>
        <taxon>Verrucomicrobiota</taxon>
        <taxon>Verrucomicrobiia</taxon>
        <taxon>Verrucomicrobiales</taxon>
        <taxon>Verrucomicrobiaceae</taxon>
        <taxon>Luteolibacter</taxon>
    </lineage>
</organism>
<keyword evidence="4" id="KW-1185">Reference proteome</keyword>
<reference evidence="3" key="1">
    <citation type="submission" date="2021-04" db="EMBL/GenBank/DDBJ databases">
        <title>Luteolibacter sp. 32A isolated from the skin of an Anderson's salamander (Ambystoma andersonii).</title>
        <authorList>
            <person name="Spergser J."/>
            <person name="Busse H.-J."/>
        </authorList>
    </citation>
    <scope>NUCLEOTIDE SEQUENCE</scope>
    <source>
        <strain evidence="3">32A</strain>
    </source>
</reference>